<keyword evidence="2" id="KW-1185">Reference proteome</keyword>
<dbReference type="Proteomes" id="UP001497516">
    <property type="component" value="Chromosome 3"/>
</dbReference>
<proteinExistence type="predicted"/>
<protein>
    <submittedName>
        <fullName evidence="1">Uncharacterized protein</fullName>
    </submittedName>
</protein>
<sequence length="81" mass="8914">MFPAMFVSTDTIIADDIADAETATLMKSISLSPLKIDHKFGSPSSPSPKLSQSLTTLLVVPFWNSDHEKKSPMLLLSHRSR</sequence>
<evidence type="ECO:0000313" key="2">
    <source>
        <dbReference type="Proteomes" id="UP001497516"/>
    </source>
</evidence>
<dbReference type="EMBL" id="OZ034816">
    <property type="protein sequence ID" value="CAL1379571.1"/>
    <property type="molecule type" value="Genomic_DNA"/>
</dbReference>
<reference evidence="1 2" key="1">
    <citation type="submission" date="2024-04" db="EMBL/GenBank/DDBJ databases">
        <authorList>
            <person name="Fracassetti M."/>
        </authorList>
    </citation>
    <scope>NUCLEOTIDE SEQUENCE [LARGE SCALE GENOMIC DNA]</scope>
</reference>
<name>A0AAV2E0X5_9ROSI</name>
<organism evidence="1 2">
    <name type="scientific">Linum trigynum</name>
    <dbReference type="NCBI Taxonomy" id="586398"/>
    <lineage>
        <taxon>Eukaryota</taxon>
        <taxon>Viridiplantae</taxon>
        <taxon>Streptophyta</taxon>
        <taxon>Embryophyta</taxon>
        <taxon>Tracheophyta</taxon>
        <taxon>Spermatophyta</taxon>
        <taxon>Magnoliopsida</taxon>
        <taxon>eudicotyledons</taxon>
        <taxon>Gunneridae</taxon>
        <taxon>Pentapetalae</taxon>
        <taxon>rosids</taxon>
        <taxon>fabids</taxon>
        <taxon>Malpighiales</taxon>
        <taxon>Linaceae</taxon>
        <taxon>Linum</taxon>
    </lineage>
</organism>
<accession>A0AAV2E0X5</accession>
<gene>
    <name evidence="1" type="ORF">LTRI10_LOCUS21086</name>
</gene>
<dbReference type="AlphaFoldDB" id="A0AAV2E0X5"/>
<evidence type="ECO:0000313" key="1">
    <source>
        <dbReference type="EMBL" id="CAL1379571.1"/>
    </source>
</evidence>